<dbReference type="PANTHER" id="PTHR21342">
    <property type="entry name" value="PHOSPHOPANTETHEINE ADENYLYLTRANSFERASE"/>
    <property type="match status" value="1"/>
</dbReference>
<dbReference type="GO" id="GO:0005524">
    <property type="term" value="F:ATP binding"/>
    <property type="evidence" value="ECO:0007669"/>
    <property type="project" value="UniProtKB-KW"/>
</dbReference>
<dbReference type="HAMAP" id="MF_00151">
    <property type="entry name" value="PPAT_bact"/>
    <property type="match status" value="1"/>
</dbReference>
<feature type="domain" description="Cytidyltransferase-like" evidence="10">
    <location>
        <begin position="6"/>
        <end position="131"/>
    </location>
</feature>
<keyword evidence="1 9" id="KW-0963">Cytoplasm</keyword>
<accession>C7QYS9</accession>
<dbReference type="HOGENOM" id="CLU_100149_1_0_11"/>
<evidence type="ECO:0000259" key="10">
    <source>
        <dbReference type="Pfam" id="PF01467"/>
    </source>
</evidence>
<dbReference type="SUPFAM" id="SSF52374">
    <property type="entry name" value="Nucleotidylyl transferase"/>
    <property type="match status" value="1"/>
</dbReference>
<comment type="function">
    <text evidence="9">Reversibly transfers an adenylyl group from ATP to 4'-phosphopantetheine, yielding dephospho-CoA (dPCoA) and pyrophosphate.</text>
</comment>
<keyword evidence="4 9" id="KW-0547">Nucleotide-binding</keyword>
<feature type="binding site" evidence="9">
    <location>
        <position position="41"/>
    </location>
    <ligand>
        <name>substrate</name>
    </ligand>
</feature>
<reference evidence="11 12" key="1">
    <citation type="journal article" date="2009" name="Stand. Genomic Sci.">
        <title>Complete genome sequence of Jonesia denitrificans type strain (Prevot 55134).</title>
        <authorList>
            <person name="Pukall R."/>
            <person name="Gehrich-Schroter G."/>
            <person name="Lapidus A."/>
            <person name="Nolan M."/>
            <person name="Glavina Del Rio T."/>
            <person name="Lucas S."/>
            <person name="Chen F."/>
            <person name="Tice H."/>
            <person name="Pitluck S."/>
            <person name="Cheng J.F."/>
            <person name="Copeland A."/>
            <person name="Saunders E."/>
            <person name="Brettin T."/>
            <person name="Detter J.C."/>
            <person name="Bruce D."/>
            <person name="Goodwin L."/>
            <person name="Pati A."/>
            <person name="Ivanova N."/>
            <person name="Mavromatis K."/>
            <person name="Ovchinnikova G."/>
            <person name="Chen A."/>
            <person name="Palaniappan K."/>
            <person name="Land M."/>
            <person name="Hauser L."/>
            <person name="Chang Y.J."/>
            <person name="Jeffries C.D."/>
            <person name="Chain P."/>
            <person name="Goker M."/>
            <person name="Bristow J."/>
            <person name="Eisen J.A."/>
            <person name="Markowitz V."/>
            <person name="Hugenholtz P."/>
            <person name="Kyrpides N.C."/>
            <person name="Klenk H.P."/>
            <person name="Han C."/>
        </authorList>
    </citation>
    <scope>NUCLEOTIDE SEQUENCE [LARGE SCALE GENOMIC DNA]</scope>
    <source>
        <strain evidence="12">ATCC 14870 / DSM 20603 / BCRC 15368 / CIP 55.134 / JCM 11481 / NBRC 15587 / NCTC 10816 / Prevot 55134</strain>
    </source>
</reference>
<evidence type="ECO:0000256" key="1">
    <source>
        <dbReference type="ARBA" id="ARBA00022490"/>
    </source>
</evidence>
<comment type="cofactor">
    <cofactor evidence="9">
        <name>Mg(2+)</name>
        <dbReference type="ChEBI" id="CHEBI:18420"/>
    </cofactor>
</comment>
<dbReference type="GO" id="GO:0015937">
    <property type="term" value="P:coenzyme A biosynthetic process"/>
    <property type="evidence" value="ECO:0007669"/>
    <property type="project" value="UniProtKB-UniRule"/>
</dbReference>
<keyword evidence="12" id="KW-1185">Reference proteome</keyword>
<gene>
    <name evidence="9" type="primary">coaD</name>
    <name evidence="11" type="ordered locus">Jden_1671</name>
</gene>
<dbReference type="STRING" id="471856.Jden_1671"/>
<dbReference type="PANTHER" id="PTHR21342:SF1">
    <property type="entry name" value="PHOSPHOPANTETHEINE ADENYLYLTRANSFERASE"/>
    <property type="match status" value="1"/>
</dbReference>
<dbReference type="GO" id="GO:0004595">
    <property type="term" value="F:pantetheine-phosphate adenylyltransferase activity"/>
    <property type="evidence" value="ECO:0007669"/>
    <property type="project" value="UniProtKB-UniRule"/>
</dbReference>
<dbReference type="EMBL" id="CP001706">
    <property type="protein sequence ID" value="ACV09318.1"/>
    <property type="molecule type" value="Genomic_DNA"/>
</dbReference>
<keyword evidence="3 9" id="KW-0548">Nucleotidyltransferase</keyword>
<dbReference type="Gene3D" id="3.40.50.620">
    <property type="entry name" value="HUPs"/>
    <property type="match status" value="1"/>
</dbReference>
<dbReference type="eggNOG" id="COG0669">
    <property type="taxonomic scope" value="Bacteria"/>
</dbReference>
<protein>
    <recommendedName>
        <fullName evidence="9">Phosphopantetheine adenylyltransferase</fullName>
        <ecNumber evidence="9">2.7.7.3</ecNumber>
    </recommendedName>
    <alternativeName>
        <fullName evidence="9">Dephospho-CoA pyrophosphorylase</fullName>
    </alternativeName>
    <alternativeName>
        <fullName evidence="9">Pantetheine-phosphate adenylyltransferase</fullName>
        <shortName evidence="9">PPAT</shortName>
    </alternativeName>
</protein>
<comment type="catalytic activity">
    <reaction evidence="8 9">
        <text>(R)-4'-phosphopantetheine + ATP + H(+) = 3'-dephospho-CoA + diphosphate</text>
        <dbReference type="Rhea" id="RHEA:19801"/>
        <dbReference type="ChEBI" id="CHEBI:15378"/>
        <dbReference type="ChEBI" id="CHEBI:30616"/>
        <dbReference type="ChEBI" id="CHEBI:33019"/>
        <dbReference type="ChEBI" id="CHEBI:57328"/>
        <dbReference type="ChEBI" id="CHEBI:61723"/>
        <dbReference type="EC" id="2.7.7.3"/>
    </reaction>
</comment>
<dbReference type="Pfam" id="PF01467">
    <property type="entry name" value="CTP_transf_like"/>
    <property type="match status" value="1"/>
</dbReference>
<proteinExistence type="inferred from homology"/>
<evidence type="ECO:0000256" key="8">
    <source>
        <dbReference type="ARBA" id="ARBA00029346"/>
    </source>
</evidence>
<dbReference type="KEGG" id="jde:Jden_1671"/>
<dbReference type="NCBIfam" id="TIGR01510">
    <property type="entry name" value="coaD_prev_kdtB"/>
    <property type="match status" value="1"/>
</dbReference>
<evidence type="ECO:0000256" key="5">
    <source>
        <dbReference type="ARBA" id="ARBA00022840"/>
    </source>
</evidence>
<dbReference type="InterPro" id="IPR014729">
    <property type="entry name" value="Rossmann-like_a/b/a_fold"/>
</dbReference>
<evidence type="ECO:0000256" key="2">
    <source>
        <dbReference type="ARBA" id="ARBA00022679"/>
    </source>
</evidence>
<evidence type="ECO:0000256" key="7">
    <source>
        <dbReference type="ARBA" id="ARBA00022993"/>
    </source>
</evidence>
<dbReference type="PRINTS" id="PR01020">
    <property type="entry name" value="LPSBIOSNTHSS"/>
</dbReference>
<dbReference type="NCBIfam" id="TIGR00125">
    <property type="entry name" value="cyt_tran_rel"/>
    <property type="match status" value="1"/>
</dbReference>
<comment type="subcellular location">
    <subcellularLocation>
        <location evidence="9">Cytoplasm</location>
    </subcellularLocation>
</comment>
<feature type="binding site" evidence="9">
    <location>
        <begin position="88"/>
        <end position="90"/>
    </location>
    <ligand>
        <name>ATP</name>
        <dbReference type="ChEBI" id="CHEBI:30616"/>
    </ligand>
</feature>
<feature type="binding site" evidence="9">
    <location>
        <position position="98"/>
    </location>
    <ligand>
        <name>ATP</name>
        <dbReference type="ChEBI" id="CHEBI:30616"/>
    </ligand>
</feature>
<organism evidence="11 12">
    <name type="scientific">Jonesia denitrificans (strain ATCC 14870 / DSM 20603 / BCRC 15368 / CIP 55.134 / JCM 11481 / NBRC 15587 / NCTC 10816 / Prevot 55134)</name>
    <name type="common">Listeria denitrificans</name>
    <dbReference type="NCBI Taxonomy" id="471856"/>
    <lineage>
        <taxon>Bacteria</taxon>
        <taxon>Bacillati</taxon>
        <taxon>Actinomycetota</taxon>
        <taxon>Actinomycetes</taxon>
        <taxon>Micrococcales</taxon>
        <taxon>Jonesiaceae</taxon>
        <taxon>Jonesia</taxon>
    </lineage>
</organism>
<feature type="site" description="Transition state stabilizer" evidence="9">
    <location>
        <position position="17"/>
    </location>
</feature>
<dbReference type="UniPathway" id="UPA00241">
    <property type="reaction ID" value="UER00355"/>
</dbReference>
<name>C7QYS9_JONDD</name>
<keyword evidence="6 9" id="KW-0460">Magnesium</keyword>
<feature type="binding site" evidence="9">
    <location>
        <position position="73"/>
    </location>
    <ligand>
        <name>substrate</name>
    </ligand>
</feature>
<evidence type="ECO:0000256" key="9">
    <source>
        <dbReference type="HAMAP-Rule" id="MF_00151"/>
    </source>
</evidence>
<sequence>MTIAVCSGSFDPITWGHYDVVKRAHELFDEVIVVVAGNAAKNAVFSVAERVSLVRAVVADLPGVTVDVTDGLIAQYCVDRGARVLVRGVRSGADVDQELAMSGMNRAISGVDTVFLPARPEHAHVASSLVKDVARHGGDVSTFVPPAVAVALRERFSPTE</sequence>
<evidence type="ECO:0000256" key="4">
    <source>
        <dbReference type="ARBA" id="ARBA00022741"/>
    </source>
</evidence>
<comment type="subunit">
    <text evidence="9">Homohexamer.</text>
</comment>
<keyword evidence="7 9" id="KW-0173">Coenzyme A biosynthesis</keyword>
<comment type="pathway">
    <text evidence="9">Cofactor biosynthesis; coenzyme A biosynthesis; CoA from (R)-pantothenate: step 4/5.</text>
</comment>
<evidence type="ECO:0000256" key="3">
    <source>
        <dbReference type="ARBA" id="ARBA00022695"/>
    </source>
</evidence>
<dbReference type="CDD" id="cd02163">
    <property type="entry name" value="PPAT"/>
    <property type="match status" value="1"/>
</dbReference>
<dbReference type="AlphaFoldDB" id="C7QYS9"/>
<dbReference type="InterPro" id="IPR001980">
    <property type="entry name" value="PPAT"/>
</dbReference>
<dbReference type="GO" id="GO:0005737">
    <property type="term" value="C:cytoplasm"/>
    <property type="evidence" value="ECO:0007669"/>
    <property type="project" value="UniProtKB-SubCell"/>
</dbReference>
<feature type="binding site" evidence="9">
    <location>
        <position position="87"/>
    </location>
    <ligand>
        <name>substrate</name>
    </ligand>
</feature>
<keyword evidence="5 9" id="KW-0067">ATP-binding</keyword>
<dbReference type="EC" id="2.7.7.3" evidence="9"/>
<evidence type="ECO:0000313" key="11">
    <source>
        <dbReference type="EMBL" id="ACV09318.1"/>
    </source>
</evidence>
<dbReference type="RefSeq" id="WP_015771946.1">
    <property type="nucleotide sequence ID" value="NC_013174.1"/>
</dbReference>
<keyword evidence="2 9" id="KW-0808">Transferase</keyword>
<dbReference type="OrthoDB" id="9806661at2"/>
<feature type="binding site" evidence="9">
    <location>
        <position position="17"/>
    </location>
    <ligand>
        <name>ATP</name>
        <dbReference type="ChEBI" id="CHEBI:30616"/>
    </ligand>
</feature>
<evidence type="ECO:0000256" key="6">
    <source>
        <dbReference type="ARBA" id="ARBA00022842"/>
    </source>
</evidence>
<comment type="similarity">
    <text evidence="9">Belongs to the bacterial CoaD family.</text>
</comment>
<feature type="binding site" evidence="9">
    <location>
        <begin position="9"/>
        <end position="10"/>
    </location>
    <ligand>
        <name>ATP</name>
        <dbReference type="ChEBI" id="CHEBI:30616"/>
    </ligand>
</feature>
<feature type="binding site" evidence="9">
    <location>
        <begin position="122"/>
        <end position="128"/>
    </location>
    <ligand>
        <name>ATP</name>
        <dbReference type="ChEBI" id="CHEBI:30616"/>
    </ligand>
</feature>
<evidence type="ECO:0000313" key="12">
    <source>
        <dbReference type="Proteomes" id="UP000000628"/>
    </source>
</evidence>
<dbReference type="InterPro" id="IPR004821">
    <property type="entry name" value="Cyt_trans-like"/>
</dbReference>
<dbReference type="Proteomes" id="UP000000628">
    <property type="component" value="Chromosome"/>
</dbReference>
<feature type="binding site" evidence="9">
    <location>
        <position position="9"/>
    </location>
    <ligand>
        <name>substrate</name>
    </ligand>
</feature>